<evidence type="ECO:0000256" key="3">
    <source>
        <dbReference type="ARBA" id="ARBA00023163"/>
    </source>
</evidence>
<dbReference type="Proteomes" id="UP000568380">
    <property type="component" value="Unassembled WGS sequence"/>
</dbReference>
<dbReference type="PANTHER" id="PTHR30146">
    <property type="entry name" value="LACI-RELATED TRANSCRIPTIONAL REPRESSOR"/>
    <property type="match status" value="1"/>
</dbReference>
<dbReference type="EMBL" id="JACHIN010000028">
    <property type="protein sequence ID" value="MBB5084934.1"/>
    <property type="molecule type" value="Genomic_DNA"/>
</dbReference>
<dbReference type="Pfam" id="PF13377">
    <property type="entry name" value="Peripla_BP_3"/>
    <property type="match status" value="1"/>
</dbReference>
<comment type="caution">
    <text evidence="5">The sequence shown here is derived from an EMBL/GenBank/DDBJ whole genome shotgun (WGS) entry which is preliminary data.</text>
</comment>
<evidence type="ECO:0000256" key="1">
    <source>
        <dbReference type="ARBA" id="ARBA00023015"/>
    </source>
</evidence>
<dbReference type="Pfam" id="PF00356">
    <property type="entry name" value="LacI"/>
    <property type="match status" value="1"/>
</dbReference>
<keyword evidence="1" id="KW-0805">Transcription regulation</keyword>
<dbReference type="PROSITE" id="PS50932">
    <property type="entry name" value="HTH_LACI_2"/>
    <property type="match status" value="1"/>
</dbReference>
<evidence type="ECO:0000256" key="2">
    <source>
        <dbReference type="ARBA" id="ARBA00023125"/>
    </source>
</evidence>
<dbReference type="RefSeq" id="WP_184975807.1">
    <property type="nucleotide sequence ID" value="NZ_JACHIN010000028.1"/>
</dbReference>
<dbReference type="InterPro" id="IPR000843">
    <property type="entry name" value="HTH_LacI"/>
</dbReference>
<keyword evidence="3" id="KW-0804">Transcription</keyword>
<dbReference type="Gene3D" id="3.40.50.2300">
    <property type="match status" value="2"/>
</dbReference>
<evidence type="ECO:0000313" key="5">
    <source>
        <dbReference type="EMBL" id="MBB5084934.1"/>
    </source>
</evidence>
<dbReference type="CDD" id="cd06279">
    <property type="entry name" value="PBP1_LacI-like"/>
    <property type="match status" value="1"/>
</dbReference>
<dbReference type="InterPro" id="IPR010982">
    <property type="entry name" value="Lambda_DNA-bd_dom_sf"/>
</dbReference>
<dbReference type="Gene3D" id="1.10.260.40">
    <property type="entry name" value="lambda repressor-like DNA-binding domains"/>
    <property type="match status" value="1"/>
</dbReference>
<sequence length="349" mass="37038">MTERVTLQTIADRVGVSRATVSYAFSRPDQLSAELRERILRVAEELGYAGPNPTARSLRLGRAGALGLIFTETLPYAFADPYAIGFLQGLAVAAEEAAVGLLILQQPRGVERTELVRDAVVDAFCVFSLPDGHAALDAVLARRLPTVMVDEPFVEGVPFVGIDELAAAGSAARHLLDLGHTRVGLAVVGLHQDGRHGWADVGRQESAVFQAMRNRVLGYRAAFEAGGVDWADVPVYEVVGNEREAGREAGRALLARSPRPTAVLCNTDVLALGVLDAAAEAGMKVPGELSVVGFSDTAAEEAALTSVRQHSQLAGQTAGRLLLSGDPRPERLLLPHELHVRNSTAPPPS</sequence>
<accession>A0A7W8AFT1</accession>
<keyword evidence="6" id="KW-1185">Reference proteome</keyword>
<dbReference type="PANTHER" id="PTHR30146:SF138">
    <property type="entry name" value="TRANSCRIPTIONAL REGULATORY PROTEIN"/>
    <property type="match status" value="1"/>
</dbReference>
<dbReference type="InterPro" id="IPR046335">
    <property type="entry name" value="LacI/GalR-like_sensor"/>
</dbReference>
<dbReference type="SMART" id="SM00354">
    <property type="entry name" value="HTH_LACI"/>
    <property type="match status" value="1"/>
</dbReference>
<dbReference type="SUPFAM" id="SSF53822">
    <property type="entry name" value="Periplasmic binding protein-like I"/>
    <property type="match status" value="1"/>
</dbReference>
<proteinExistence type="predicted"/>
<keyword evidence="2 5" id="KW-0238">DNA-binding</keyword>
<reference evidence="5 6" key="1">
    <citation type="submission" date="2020-08" db="EMBL/GenBank/DDBJ databases">
        <title>Genomic Encyclopedia of Type Strains, Phase IV (KMG-IV): sequencing the most valuable type-strain genomes for metagenomic binning, comparative biology and taxonomic classification.</title>
        <authorList>
            <person name="Goeker M."/>
        </authorList>
    </citation>
    <scope>NUCLEOTIDE SEQUENCE [LARGE SCALE GENOMIC DNA]</scope>
    <source>
        <strain evidence="5 6">DSM 45385</strain>
    </source>
</reference>
<dbReference type="SUPFAM" id="SSF47413">
    <property type="entry name" value="lambda repressor-like DNA-binding domains"/>
    <property type="match status" value="1"/>
</dbReference>
<gene>
    <name evidence="5" type="ORF">HNR40_010445</name>
</gene>
<evidence type="ECO:0000259" key="4">
    <source>
        <dbReference type="PROSITE" id="PS50932"/>
    </source>
</evidence>
<evidence type="ECO:0000313" key="6">
    <source>
        <dbReference type="Proteomes" id="UP000568380"/>
    </source>
</evidence>
<protein>
    <submittedName>
        <fullName evidence="5">DNA-binding LacI/PurR family transcriptional regulator</fullName>
    </submittedName>
</protein>
<dbReference type="GO" id="GO:0003700">
    <property type="term" value="F:DNA-binding transcription factor activity"/>
    <property type="evidence" value="ECO:0007669"/>
    <property type="project" value="TreeGrafter"/>
</dbReference>
<dbReference type="CDD" id="cd01392">
    <property type="entry name" value="HTH_LacI"/>
    <property type="match status" value="1"/>
</dbReference>
<name>A0A7W8AFT1_9ACTN</name>
<dbReference type="InterPro" id="IPR028082">
    <property type="entry name" value="Peripla_BP_I"/>
</dbReference>
<dbReference type="GO" id="GO:0000976">
    <property type="term" value="F:transcription cis-regulatory region binding"/>
    <property type="evidence" value="ECO:0007669"/>
    <property type="project" value="TreeGrafter"/>
</dbReference>
<dbReference type="AlphaFoldDB" id="A0A7W8AFT1"/>
<organism evidence="5 6">
    <name type="scientific">Nonomuraea endophytica</name>
    <dbReference type="NCBI Taxonomy" id="714136"/>
    <lineage>
        <taxon>Bacteria</taxon>
        <taxon>Bacillati</taxon>
        <taxon>Actinomycetota</taxon>
        <taxon>Actinomycetes</taxon>
        <taxon>Streptosporangiales</taxon>
        <taxon>Streptosporangiaceae</taxon>
        <taxon>Nonomuraea</taxon>
    </lineage>
</organism>
<feature type="domain" description="HTH lacI-type" evidence="4">
    <location>
        <begin position="5"/>
        <end position="60"/>
    </location>
</feature>